<feature type="compositionally biased region" description="Basic residues" evidence="1">
    <location>
        <begin position="56"/>
        <end position="65"/>
    </location>
</feature>
<feature type="region of interest" description="Disordered" evidence="1">
    <location>
        <begin position="35"/>
        <end position="159"/>
    </location>
</feature>
<dbReference type="PANTHER" id="PTHR46213">
    <property type="entry name" value="TRANSCRIPTIONAL ACTIVATOR DEMETER"/>
    <property type="match status" value="1"/>
</dbReference>
<dbReference type="EMBL" id="JBBWWR010000005">
    <property type="protein sequence ID" value="KAK8966553.1"/>
    <property type="molecule type" value="Genomic_DNA"/>
</dbReference>
<feature type="compositionally biased region" description="Polar residues" evidence="1">
    <location>
        <begin position="260"/>
        <end position="274"/>
    </location>
</feature>
<dbReference type="InterPro" id="IPR044811">
    <property type="entry name" value="DME/ROS1"/>
</dbReference>
<feature type="compositionally biased region" description="Basic and acidic residues" evidence="1">
    <location>
        <begin position="11"/>
        <end position="20"/>
    </location>
</feature>
<organism evidence="2 3">
    <name type="scientific">Platanthera guangdongensis</name>
    <dbReference type="NCBI Taxonomy" id="2320717"/>
    <lineage>
        <taxon>Eukaryota</taxon>
        <taxon>Viridiplantae</taxon>
        <taxon>Streptophyta</taxon>
        <taxon>Embryophyta</taxon>
        <taxon>Tracheophyta</taxon>
        <taxon>Spermatophyta</taxon>
        <taxon>Magnoliopsida</taxon>
        <taxon>Liliopsida</taxon>
        <taxon>Asparagales</taxon>
        <taxon>Orchidaceae</taxon>
        <taxon>Orchidoideae</taxon>
        <taxon>Orchideae</taxon>
        <taxon>Orchidinae</taxon>
        <taxon>Platanthera</taxon>
    </lineage>
</organism>
<feature type="region of interest" description="Disordered" evidence="1">
    <location>
        <begin position="260"/>
        <end position="310"/>
    </location>
</feature>
<accession>A0ABR2MQV6</accession>
<feature type="compositionally biased region" description="Basic and acidic residues" evidence="1">
    <location>
        <begin position="97"/>
        <end position="123"/>
    </location>
</feature>
<sequence length="511" mass="57920">MAKEVSSYQPEMKRLRSDRDIPMLYEETSGRLIRVENSSTDRETKAIELLGTPNKRPQRKKHRPKVYKEGKPSRTPKLATSPSDMDGTSCKRKYVRRNKDATTHSSEKENTSCGRKDARRSTDVAHSSNTNALEEIIETESKGKAKSPRRCLNLDSEDPQATEEFSAAMLVFKKFLGDRGRDVSNESAATSSSSTKASDSNWVQDQVAVKPSTYQSQNEYAQRFIAQEKARISERILAFHETEKYAIRNVGLDSQLASLSSNTSWGRKSTPTKQFKQKNKDIIQPSTPENKICGNQAHPEKPEDKDKSLQQAQSHLLYSMSLSTKHTFVEVQKEAHSNDISPAQKNANIGVLATRNLNWKILYPETISADCQSTSYFNVPTYSSFSSGALAYVDPVDCIVEKLRHLYISSHHEVASSHPQNAVVRYVGHGFMMVPYDRSFELAKRRRPRAKVHLDPESNRVWKLLMGKDCGEVGEPPDVDKEKWWDEERRVFQGRVDSFIARMHLVQGTIS</sequence>
<feature type="region of interest" description="Disordered" evidence="1">
    <location>
        <begin position="1"/>
        <end position="20"/>
    </location>
</feature>
<evidence type="ECO:0000313" key="2">
    <source>
        <dbReference type="EMBL" id="KAK8966553.1"/>
    </source>
</evidence>
<evidence type="ECO:0000313" key="3">
    <source>
        <dbReference type="Proteomes" id="UP001412067"/>
    </source>
</evidence>
<evidence type="ECO:0000256" key="1">
    <source>
        <dbReference type="SAM" id="MobiDB-lite"/>
    </source>
</evidence>
<gene>
    <name evidence="2" type="primary">ROS1</name>
    <name evidence="2" type="ORF">KSP40_PGU001816</name>
</gene>
<dbReference type="Proteomes" id="UP001412067">
    <property type="component" value="Unassembled WGS sequence"/>
</dbReference>
<comment type="caution">
    <text evidence="2">The sequence shown here is derived from an EMBL/GenBank/DDBJ whole genome shotgun (WGS) entry which is preliminary data.</text>
</comment>
<name>A0ABR2MQV6_9ASPA</name>
<feature type="compositionally biased region" description="Basic and acidic residues" evidence="1">
    <location>
        <begin position="298"/>
        <end position="308"/>
    </location>
</feature>
<keyword evidence="3" id="KW-1185">Reference proteome</keyword>
<protein>
    <submittedName>
        <fullName evidence="2">Protein ROS1</fullName>
    </submittedName>
</protein>
<proteinExistence type="predicted"/>
<dbReference type="PANTHER" id="PTHR46213:SF4">
    <property type="entry name" value="OS02G0496500 PROTEIN"/>
    <property type="match status" value="1"/>
</dbReference>
<reference evidence="2 3" key="1">
    <citation type="journal article" date="2022" name="Nat. Plants">
        <title>Genomes of leafy and leafless Platanthera orchids illuminate the evolution of mycoheterotrophy.</title>
        <authorList>
            <person name="Li M.H."/>
            <person name="Liu K.W."/>
            <person name="Li Z."/>
            <person name="Lu H.C."/>
            <person name="Ye Q.L."/>
            <person name="Zhang D."/>
            <person name="Wang J.Y."/>
            <person name="Li Y.F."/>
            <person name="Zhong Z.M."/>
            <person name="Liu X."/>
            <person name="Yu X."/>
            <person name="Liu D.K."/>
            <person name="Tu X.D."/>
            <person name="Liu B."/>
            <person name="Hao Y."/>
            <person name="Liao X.Y."/>
            <person name="Jiang Y.T."/>
            <person name="Sun W.H."/>
            <person name="Chen J."/>
            <person name="Chen Y.Q."/>
            <person name="Ai Y."/>
            <person name="Zhai J.W."/>
            <person name="Wu S.S."/>
            <person name="Zhou Z."/>
            <person name="Hsiao Y.Y."/>
            <person name="Wu W.L."/>
            <person name="Chen Y.Y."/>
            <person name="Lin Y.F."/>
            <person name="Hsu J.L."/>
            <person name="Li C.Y."/>
            <person name="Wang Z.W."/>
            <person name="Zhao X."/>
            <person name="Zhong W.Y."/>
            <person name="Ma X.K."/>
            <person name="Ma L."/>
            <person name="Huang J."/>
            <person name="Chen G.Z."/>
            <person name="Huang M.Z."/>
            <person name="Huang L."/>
            <person name="Peng D.H."/>
            <person name="Luo Y.B."/>
            <person name="Zou S.Q."/>
            <person name="Chen S.P."/>
            <person name="Lan S."/>
            <person name="Tsai W.C."/>
            <person name="Van de Peer Y."/>
            <person name="Liu Z.J."/>
        </authorList>
    </citation>
    <scope>NUCLEOTIDE SEQUENCE [LARGE SCALE GENOMIC DNA]</scope>
    <source>
        <strain evidence="2">Lor288</strain>
    </source>
</reference>